<dbReference type="GO" id="GO:0003700">
    <property type="term" value="F:DNA-binding transcription factor activity"/>
    <property type="evidence" value="ECO:0007669"/>
    <property type="project" value="TreeGrafter"/>
</dbReference>
<evidence type="ECO:0000256" key="1">
    <source>
        <dbReference type="ARBA" id="ARBA00023015"/>
    </source>
</evidence>
<name>A0A168R4G9_9CLOT</name>
<dbReference type="SUPFAM" id="SSF48498">
    <property type="entry name" value="Tetracyclin repressor-like, C-terminal domain"/>
    <property type="match status" value="1"/>
</dbReference>
<dbReference type="GO" id="GO:0000976">
    <property type="term" value="F:transcription cis-regulatory region binding"/>
    <property type="evidence" value="ECO:0007669"/>
    <property type="project" value="TreeGrafter"/>
</dbReference>
<dbReference type="SUPFAM" id="SSF46689">
    <property type="entry name" value="Homeodomain-like"/>
    <property type="match status" value="1"/>
</dbReference>
<evidence type="ECO:0000313" key="6">
    <source>
        <dbReference type="EMBL" id="OAA90033.1"/>
    </source>
</evidence>
<dbReference type="Pfam" id="PF21597">
    <property type="entry name" value="TetR_C_43"/>
    <property type="match status" value="1"/>
</dbReference>
<evidence type="ECO:0000313" key="7">
    <source>
        <dbReference type="Proteomes" id="UP000077407"/>
    </source>
</evidence>
<evidence type="ECO:0000256" key="4">
    <source>
        <dbReference type="PROSITE-ProRule" id="PRU00335"/>
    </source>
</evidence>
<proteinExistence type="predicted"/>
<reference evidence="6 7" key="1">
    <citation type="journal article" date="2015" name="Biotechnol. Bioeng.">
        <title>Genome sequence and phenotypic characterization of Caulobacter segnis.</title>
        <authorList>
            <person name="Patel S."/>
            <person name="Fletcher B."/>
            <person name="Scott D.C."/>
            <person name="Ely B."/>
        </authorList>
    </citation>
    <scope>NUCLEOTIDE SEQUENCE [LARGE SCALE GENOMIC DNA]</scope>
    <source>
        <strain evidence="6 7">ERI-2</strain>
    </source>
</reference>
<evidence type="ECO:0000259" key="5">
    <source>
        <dbReference type="PROSITE" id="PS50977"/>
    </source>
</evidence>
<dbReference type="Proteomes" id="UP000077407">
    <property type="component" value="Unassembled WGS sequence"/>
</dbReference>
<keyword evidence="1" id="KW-0805">Transcription regulation</keyword>
<dbReference type="InterPro" id="IPR009057">
    <property type="entry name" value="Homeodomain-like_sf"/>
</dbReference>
<dbReference type="Pfam" id="PF00440">
    <property type="entry name" value="TetR_N"/>
    <property type="match status" value="1"/>
</dbReference>
<dbReference type="PANTHER" id="PTHR30055">
    <property type="entry name" value="HTH-TYPE TRANSCRIPTIONAL REGULATOR RUTR"/>
    <property type="match status" value="1"/>
</dbReference>
<organism evidence="6 7">
    <name type="scientific">Clostridium ljungdahlii</name>
    <dbReference type="NCBI Taxonomy" id="1538"/>
    <lineage>
        <taxon>Bacteria</taxon>
        <taxon>Bacillati</taxon>
        <taxon>Bacillota</taxon>
        <taxon>Clostridia</taxon>
        <taxon>Eubacteriales</taxon>
        <taxon>Clostridiaceae</taxon>
        <taxon>Clostridium</taxon>
    </lineage>
</organism>
<feature type="DNA-binding region" description="H-T-H motif" evidence="4">
    <location>
        <begin position="63"/>
        <end position="82"/>
    </location>
</feature>
<dbReference type="InterPro" id="IPR049445">
    <property type="entry name" value="TetR_SbtR-like_C"/>
</dbReference>
<dbReference type="PATRIC" id="fig|1538.10.peg.2066"/>
<dbReference type="InterPro" id="IPR036271">
    <property type="entry name" value="Tet_transcr_reg_TetR-rel_C_sf"/>
</dbReference>
<sequence length="222" mass="24720">MMAKGKKSLAAANTTDEMVNMQSDHSCFSNDSEKTLRADAKQNRELILQAARKIFSEKGLSVQISEIARMAGIGIGTIYRHFPTKEALFDAVSISYKQKLTEEAKALISHTDPGKTFFDFLSGIMEDGFTNRAARDAFRIGTFRARTEVSGAMLDLQSACDDLLTRAQQAKAVREDINIMDLFALMSGLLMIVDELEDVSDTSRFHHLLAIVFDGLRFKTHD</sequence>
<dbReference type="PANTHER" id="PTHR30055:SF234">
    <property type="entry name" value="HTH-TYPE TRANSCRIPTIONAL REGULATOR BETI"/>
    <property type="match status" value="1"/>
</dbReference>
<accession>A0A168R4G9</accession>
<evidence type="ECO:0000256" key="2">
    <source>
        <dbReference type="ARBA" id="ARBA00023125"/>
    </source>
</evidence>
<dbReference type="Gene3D" id="1.10.357.10">
    <property type="entry name" value="Tetracycline Repressor, domain 2"/>
    <property type="match status" value="1"/>
</dbReference>
<dbReference type="PRINTS" id="PR00455">
    <property type="entry name" value="HTHTETR"/>
</dbReference>
<comment type="caution">
    <text evidence="6">The sequence shown here is derived from an EMBL/GenBank/DDBJ whole genome shotgun (WGS) entry which is preliminary data.</text>
</comment>
<dbReference type="RefSeq" id="WP_082848438.1">
    <property type="nucleotide sequence ID" value="NZ_LITT01000013.1"/>
</dbReference>
<dbReference type="EMBL" id="LITT01000013">
    <property type="protein sequence ID" value="OAA90033.1"/>
    <property type="molecule type" value="Genomic_DNA"/>
</dbReference>
<evidence type="ECO:0000256" key="3">
    <source>
        <dbReference type="ARBA" id="ARBA00023163"/>
    </source>
</evidence>
<dbReference type="InterPro" id="IPR001647">
    <property type="entry name" value="HTH_TetR"/>
</dbReference>
<keyword evidence="3" id="KW-0804">Transcription</keyword>
<keyword evidence="2 4" id="KW-0238">DNA-binding</keyword>
<feature type="domain" description="HTH tetR-type" evidence="5">
    <location>
        <begin position="41"/>
        <end position="100"/>
    </location>
</feature>
<dbReference type="AlphaFoldDB" id="A0A168R4G9"/>
<gene>
    <name evidence="6" type="ORF">WY13_01623</name>
</gene>
<protein>
    <submittedName>
        <fullName evidence="6">DNA-binding transcriptional repressor AcrR</fullName>
    </submittedName>
</protein>
<dbReference type="OrthoDB" id="2388018at2"/>
<dbReference type="InterPro" id="IPR050109">
    <property type="entry name" value="HTH-type_TetR-like_transc_reg"/>
</dbReference>
<dbReference type="PROSITE" id="PS50977">
    <property type="entry name" value="HTH_TETR_2"/>
    <property type="match status" value="1"/>
</dbReference>